<accession>A0A3E1K7F3</accession>
<comment type="caution">
    <text evidence="6">The sequence shown here is derived from an EMBL/GenBank/DDBJ whole genome shotgun (WGS) entry which is preliminary data.</text>
</comment>
<dbReference type="PANTHER" id="PTHR43003:SF5">
    <property type="entry name" value="DNA-3-METHYLADENINE GLYCOSYLASE"/>
    <property type="match status" value="1"/>
</dbReference>
<name>A0A3E1K7F3_9GAMM</name>
<gene>
    <name evidence="6" type="ORF">DZC52_10915</name>
</gene>
<dbReference type="OrthoDB" id="9811249at2"/>
<dbReference type="Proteomes" id="UP000260351">
    <property type="component" value="Unassembled WGS sequence"/>
</dbReference>
<reference evidence="6 7" key="1">
    <citation type="submission" date="2018-08" db="EMBL/GenBank/DDBJ databases">
        <title>Wenzhouxiangella salilacus sp. nov., a novel bacterium isolated from a saline lake in Xinjiang Province, China.</title>
        <authorList>
            <person name="Han S."/>
        </authorList>
    </citation>
    <scope>NUCLEOTIDE SEQUENCE [LARGE SCALE GENOMIC DNA]</scope>
    <source>
        <strain evidence="6 7">XDB06</strain>
    </source>
</reference>
<evidence type="ECO:0000259" key="5">
    <source>
        <dbReference type="SMART" id="SM00478"/>
    </source>
</evidence>
<evidence type="ECO:0000313" key="6">
    <source>
        <dbReference type="EMBL" id="RFF29938.1"/>
    </source>
</evidence>
<sequence length="210" mass="23596">MEFQLTADHLRTALDELAGRDKHLASALATVGYPEERRMGEPSYEHFLRIIVGQQLSVKAAATIFGRVEAALERDFRPERLLAMSDEELRALGLSRQKIGYARGLSQAVLEGSLVPAALVDLPDEEVMAQITRLKGFGRWSAEMFLLFSLGRPDVWPADDLAIQAGVHRIKNMRQRPDRKKTDAVARPWRPYRGAAAILVWHYYSNAPMG</sequence>
<evidence type="ECO:0000313" key="7">
    <source>
        <dbReference type="Proteomes" id="UP000260351"/>
    </source>
</evidence>
<feature type="domain" description="HhH-GPD" evidence="5">
    <location>
        <begin position="52"/>
        <end position="205"/>
    </location>
</feature>
<dbReference type="GO" id="GO:0005737">
    <property type="term" value="C:cytoplasm"/>
    <property type="evidence" value="ECO:0007669"/>
    <property type="project" value="TreeGrafter"/>
</dbReference>
<dbReference type="InterPro" id="IPR011257">
    <property type="entry name" value="DNA_glycosylase"/>
</dbReference>
<dbReference type="Gene3D" id="1.10.1670.40">
    <property type="match status" value="1"/>
</dbReference>
<proteinExistence type="predicted"/>
<dbReference type="InterPro" id="IPR003265">
    <property type="entry name" value="HhH-GPD_domain"/>
</dbReference>
<keyword evidence="3" id="KW-0227">DNA damage</keyword>
<evidence type="ECO:0000256" key="1">
    <source>
        <dbReference type="ARBA" id="ARBA00000086"/>
    </source>
</evidence>
<organism evidence="6 7">
    <name type="scientific">Wenzhouxiangella sediminis</name>
    <dbReference type="NCBI Taxonomy" id="1792836"/>
    <lineage>
        <taxon>Bacteria</taxon>
        <taxon>Pseudomonadati</taxon>
        <taxon>Pseudomonadota</taxon>
        <taxon>Gammaproteobacteria</taxon>
        <taxon>Chromatiales</taxon>
        <taxon>Wenzhouxiangellaceae</taxon>
        <taxon>Wenzhouxiangella</taxon>
    </lineage>
</organism>
<evidence type="ECO:0000256" key="3">
    <source>
        <dbReference type="ARBA" id="ARBA00022763"/>
    </source>
</evidence>
<protein>
    <recommendedName>
        <fullName evidence="2">DNA-3-methyladenine glycosylase II</fullName>
        <ecNumber evidence="2">3.2.2.21</ecNumber>
    </recommendedName>
</protein>
<dbReference type="Gene3D" id="1.10.340.30">
    <property type="entry name" value="Hypothetical protein, domain 2"/>
    <property type="match status" value="1"/>
</dbReference>
<dbReference type="SUPFAM" id="SSF48150">
    <property type="entry name" value="DNA-glycosylase"/>
    <property type="match status" value="1"/>
</dbReference>
<comment type="catalytic activity">
    <reaction evidence="1">
        <text>Hydrolysis of alkylated DNA, releasing 3-methyladenine, 3-methylguanine, 7-methylguanine and 7-methyladenine.</text>
        <dbReference type="EC" id="3.2.2.21"/>
    </reaction>
</comment>
<dbReference type="GO" id="GO:0006285">
    <property type="term" value="P:base-excision repair, AP site formation"/>
    <property type="evidence" value="ECO:0007669"/>
    <property type="project" value="TreeGrafter"/>
</dbReference>
<dbReference type="GO" id="GO:0008725">
    <property type="term" value="F:DNA-3-methyladenine glycosylase activity"/>
    <property type="evidence" value="ECO:0007669"/>
    <property type="project" value="TreeGrafter"/>
</dbReference>
<evidence type="ECO:0000256" key="2">
    <source>
        <dbReference type="ARBA" id="ARBA00012000"/>
    </source>
</evidence>
<dbReference type="CDD" id="cd00056">
    <property type="entry name" value="ENDO3c"/>
    <property type="match status" value="1"/>
</dbReference>
<dbReference type="Pfam" id="PF00730">
    <property type="entry name" value="HhH-GPD"/>
    <property type="match status" value="1"/>
</dbReference>
<dbReference type="GO" id="GO:0043916">
    <property type="term" value="F:DNA-7-methylguanine glycosylase activity"/>
    <property type="evidence" value="ECO:0007669"/>
    <property type="project" value="TreeGrafter"/>
</dbReference>
<dbReference type="GO" id="GO:0032993">
    <property type="term" value="C:protein-DNA complex"/>
    <property type="evidence" value="ECO:0007669"/>
    <property type="project" value="TreeGrafter"/>
</dbReference>
<dbReference type="GO" id="GO:0032131">
    <property type="term" value="F:alkylated DNA binding"/>
    <property type="evidence" value="ECO:0007669"/>
    <property type="project" value="TreeGrafter"/>
</dbReference>
<dbReference type="EC" id="3.2.2.21" evidence="2"/>
<dbReference type="AlphaFoldDB" id="A0A3E1K7F3"/>
<dbReference type="InterPro" id="IPR051912">
    <property type="entry name" value="Alkylbase_DNA_Glycosylase/TA"/>
</dbReference>
<dbReference type="GO" id="GO:0006307">
    <property type="term" value="P:DNA alkylation repair"/>
    <property type="evidence" value="ECO:0007669"/>
    <property type="project" value="TreeGrafter"/>
</dbReference>
<dbReference type="SMART" id="SM00478">
    <property type="entry name" value="ENDO3c"/>
    <property type="match status" value="1"/>
</dbReference>
<dbReference type="RefSeq" id="WP_116651172.1">
    <property type="nucleotide sequence ID" value="NZ_QUZK01000041.1"/>
</dbReference>
<keyword evidence="7" id="KW-1185">Reference proteome</keyword>
<dbReference type="PANTHER" id="PTHR43003">
    <property type="entry name" value="DNA-3-METHYLADENINE GLYCOSYLASE"/>
    <property type="match status" value="1"/>
</dbReference>
<evidence type="ECO:0000256" key="4">
    <source>
        <dbReference type="ARBA" id="ARBA00023204"/>
    </source>
</evidence>
<dbReference type="EMBL" id="QUZK01000041">
    <property type="protein sequence ID" value="RFF29938.1"/>
    <property type="molecule type" value="Genomic_DNA"/>
</dbReference>
<keyword evidence="4" id="KW-0234">DNA repair</keyword>